<dbReference type="GO" id="GO:0005085">
    <property type="term" value="F:guanyl-nucleotide exchange factor activity"/>
    <property type="evidence" value="ECO:0007669"/>
    <property type="project" value="InterPro"/>
</dbReference>
<proteinExistence type="predicted"/>
<dbReference type="Pfam" id="PF00621">
    <property type="entry name" value="RhoGEF"/>
    <property type="match status" value="1"/>
</dbReference>
<protein>
    <recommendedName>
        <fullName evidence="1">DH domain-containing protein</fullName>
    </recommendedName>
</protein>
<dbReference type="AlphaFoldDB" id="A0A7J6YID6"/>
<reference evidence="2 3" key="1">
    <citation type="journal article" date="2019" name="Genome Biol. Evol.">
        <title>Nanopore Sequencing Significantly Improves Genome Assembly of the Protozoan Parasite Trypanosoma cruzi.</title>
        <authorList>
            <person name="Diaz-Viraque F."/>
            <person name="Pita S."/>
            <person name="Greif G."/>
            <person name="de Souza R.C.M."/>
            <person name="Iraola G."/>
            <person name="Robello C."/>
        </authorList>
    </citation>
    <scope>NUCLEOTIDE SEQUENCE [LARGE SCALE GENOMIC DNA]</scope>
    <source>
        <strain evidence="2 3">Berenice</strain>
    </source>
</reference>
<dbReference type="PROSITE" id="PS50010">
    <property type="entry name" value="DH_2"/>
    <property type="match status" value="1"/>
</dbReference>
<comment type="caution">
    <text evidence="2">The sequence shown here is derived from an EMBL/GenBank/DDBJ whole genome shotgun (WGS) entry which is preliminary data.</text>
</comment>
<dbReference type="EMBL" id="JABDHM010000001">
    <property type="protein sequence ID" value="KAF5226524.1"/>
    <property type="molecule type" value="Genomic_DNA"/>
</dbReference>
<organism evidence="2 3">
    <name type="scientific">Trypanosoma cruzi</name>
    <dbReference type="NCBI Taxonomy" id="5693"/>
    <lineage>
        <taxon>Eukaryota</taxon>
        <taxon>Discoba</taxon>
        <taxon>Euglenozoa</taxon>
        <taxon>Kinetoplastea</taxon>
        <taxon>Metakinetoplastina</taxon>
        <taxon>Trypanosomatida</taxon>
        <taxon>Trypanosomatidae</taxon>
        <taxon>Trypanosoma</taxon>
        <taxon>Schizotrypanum</taxon>
    </lineage>
</organism>
<dbReference type="Proteomes" id="UP000583944">
    <property type="component" value="Unassembled WGS sequence"/>
</dbReference>
<name>A0A7J6YID6_TRYCR</name>
<dbReference type="VEuPathDB" id="TriTrypDB:ECC02_000025"/>
<dbReference type="Gene3D" id="1.20.900.10">
    <property type="entry name" value="Dbl homology (DH) domain"/>
    <property type="match status" value="1"/>
</dbReference>
<evidence type="ECO:0000313" key="2">
    <source>
        <dbReference type="EMBL" id="KAF5226524.1"/>
    </source>
</evidence>
<dbReference type="SUPFAM" id="SSF48065">
    <property type="entry name" value="DBL homology domain (DH-domain)"/>
    <property type="match status" value="1"/>
</dbReference>
<accession>A0A7J6YID6</accession>
<sequence>MPRDGVLEEMQVYDEFALSEMLYVACLETLLSAYIVPLSNTLCLTTSEGNLSSSHCEDHSDLLRTFGDDVLQLLSCHRAIINGLRIFTEGSGESDSNGNFEGHERSYFANRTTRVLRRGVPAMRAAYQRYVMNFNENARRALLAKASVPKDVWRSSYGALAQDILTNSLLHLGVEKRNRTRFSEGCNLSLEALSVLPMQHIARYPLYMDECIQIQRHVASVNSSNINDDDAARIAKAEETLAALIDICSTVNATRASVIEFQRMVELQKSLELTEISSKLLSEGDVVVSFELQEEKTKLRGRCSHGRLILLSDTLFVQLHEKKRARCEKRLERIPLKSIMSVRCSNQASEGAVYITYNPDVERRKWRVKKQRKKCVVLFLPNETEALIWASDITRAVSDLTPEE</sequence>
<dbReference type="VEuPathDB" id="TriTrypDB:BCY84_03950"/>
<dbReference type="InterPro" id="IPR000219">
    <property type="entry name" value="DH_dom"/>
</dbReference>
<evidence type="ECO:0000259" key="1">
    <source>
        <dbReference type="PROSITE" id="PS50010"/>
    </source>
</evidence>
<feature type="domain" description="DH" evidence="1">
    <location>
        <begin position="8"/>
        <end position="254"/>
    </location>
</feature>
<gene>
    <name evidence="2" type="ORF">ECC02_000025</name>
</gene>
<dbReference type="InterPro" id="IPR035899">
    <property type="entry name" value="DBL_dom_sf"/>
</dbReference>
<evidence type="ECO:0000313" key="3">
    <source>
        <dbReference type="Proteomes" id="UP000583944"/>
    </source>
</evidence>